<keyword evidence="2" id="KW-1185">Reference proteome</keyword>
<dbReference type="EMBL" id="PSVT01000061">
    <property type="protein sequence ID" value="PPH71222.1"/>
    <property type="molecule type" value="Genomic_DNA"/>
</dbReference>
<evidence type="ECO:0000313" key="2">
    <source>
        <dbReference type="Proteomes" id="UP000239698"/>
    </source>
</evidence>
<accession>A0ABX5A9M8</accession>
<comment type="caution">
    <text evidence="1">The sequence shown here is derived from an EMBL/GenBank/DDBJ whole genome shotgun (WGS) entry which is preliminary data.</text>
</comment>
<reference evidence="1 2" key="1">
    <citation type="submission" date="2018-02" db="EMBL/GenBank/DDBJ databases">
        <title>Bacteriophage NCPPB3778 and a type I-E CRISPR drive the evolution of the US Biological Select Agent, Rathayibacter toxicus.</title>
        <authorList>
            <person name="Davis E.W.II."/>
            <person name="Tabima J.F."/>
            <person name="Weisberg A.J."/>
            <person name="Lopes L.D."/>
            <person name="Wiseman M.S."/>
            <person name="Wiseman M.S."/>
            <person name="Pupko T."/>
            <person name="Belcher M.S."/>
            <person name="Sechler A.J."/>
            <person name="Tancos M.A."/>
            <person name="Schroeder B.K."/>
            <person name="Murray T.D."/>
            <person name="Luster D.G."/>
            <person name="Schneider W.L."/>
            <person name="Rogers E."/>
            <person name="Andreote F.D."/>
            <person name="Grunwald N.J."/>
            <person name="Putnam M.L."/>
            <person name="Chang J.H."/>
        </authorList>
    </citation>
    <scope>NUCLEOTIDE SEQUENCE [LARGE SCALE GENOMIC DNA]</scope>
    <source>
        <strain evidence="1 2">AY1D6</strain>
    </source>
</reference>
<organism evidence="1 2">
    <name type="scientific">Rathayibacter rathayi</name>
    <name type="common">Corynebacterium rathayi</name>
    <dbReference type="NCBI Taxonomy" id="33887"/>
    <lineage>
        <taxon>Bacteria</taxon>
        <taxon>Bacillati</taxon>
        <taxon>Actinomycetota</taxon>
        <taxon>Actinomycetes</taxon>
        <taxon>Micrococcales</taxon>
        <taxon>Microbacteriaceae</taxon>
        <taxon>Rathayibacter</taxon>
    </lineage>
</organism>
<evidence type="ECO:0000313" key="1">
    <source>
        <dbReference type="EMBL" id="PPH71222.1"/>
    </source>
</evidence>
<protein>
    <recommendedName>
        <fullName evidence="3">DUF3224 domain-containing protein</fullName>
    </recommendedName>
</protein>
<dbReference type="Proteomes" id="UP000239698">
    <property type="component" value="Unassembled WGS sequence"/>
</dbReference>
<gene>
    <name evidence="1" type="ORF">C5C40_15385</name>
</gene>
<sequence>MASFMQLGGYAPSFSTDDYARVQGAVTTGDFSAILDTTGGLAGTFFDGRQHGISFVDGRYYVEASTPAQTVISIVGFLTVDGEVSSVAGGNRAASGTFTLVPTDAGWKITAAVVGRRSDDIAKTGTTFVGGC</sequence>
<proteinExistence type="predicted"/>
<name>A0ABX5A9M8_RATRA</name>
<evidence type="ECO:0008006" key="3">
    <source>
        <dbReference type="Google" id="ProtNLM"/>
    </source>
</evidence>